<dbReference type="GO" id="GO:0000139">
    <property type="term" value="C:Golgi membrane"/>
    <property type="evidence" value="ECO:0007669"/>
    <property type="project" value="UniProtKB-SubCell"/>
</dbReference>
<evidence type="ECO:0000256" key="2">
    <source>
        <dbReference type="ARBA" id="ARBA00004614"/>
    </source>
</evidence>
<comment type="function">
    <text evidence="1">Involved in the early part of the secretory pathway.</text>
</comment>
<dbReference type="Proteomes" id="UP000479710">
    <property type="component" value="Unassembled WGS sequence"/>
</dbReference>
<keyword evidence="6 9" id="KW-1133">Transmembrane helix</keyword>
<comment type="similarity">
    <text evidence="3">Belongs to the KISH family.</text>
</comment>
<organism evidence="10 11">
    <name type="scientific">Oryza meyeriana var. granulata</name>
    <dbReference type="NCBI Taxonomy" id="110450"/>
    <lineage>
        <taxon>Eukaryota</taxon>
        <taxon>Viridiplantae</taxon>
        <taxon>Streptophyta</taxon>
        <taxon>Embryophyta</taxon>
        <taxon>Tracheophyta</taxon>
        <taxon>Spermatophyta</taxon>
        <taxon>Magnoliopsida</taxon>
        <taxon>Liliopsida</taxon>
        <taxon>Poales</taxon>
        <taxon>Poaceae</taxon>
        <taxon>BOP clade</taxon>
        <taxon>Oryzoideae</taxon>
        <taxon>Oryzeae</taxon>
        <taxon>Oryzinae</taxon>
        <taxon>Oryza</taxon>
        <taxon>Oryza meyeriana</taxon>
    </lineage>
</organism>
<evidence type="ECO:0008006" key="12">
    <source>
        <dbReference type="Google" id="ProtNLM"/>
    </source>
</evidence>
<name>A0A6G1EJD1_9ORYZ</name>
<comment type="subcellular location">
    <subcellularLocation>
        <location evidence="2">Golgi apparatus membrane</location>
        <topology evidence="2">Single-pass type I membrane protein</topology>
    </subcellularLocation>
</comment>
<accession>A0A6G1EJD1</accession>
<evidence type="ECO:0000256" key="6">
    <source>
        <dbReference type="ARBA" id="ARBA00022989"/>
    </source>
</evidence>
<dbReference type="OrthoDB" id="10034655at2759"/>
<evidence type="ECO:0000256" key="3">
    <source>
        <dbReference type="ARBA" id="ARBA00008961"/>
    </source>
</evidence>
<dbReference type="PANTHER" id="PTHR13229">
    <property type="entry name" value="PROTEIN KISH-A"/>
    <property type="match status" value="1"/>
</dbReference>
<evidence type="ECO:0000256" key="9">
    <source>
        <dbReference type="SAM" id="Phobius"/>
    </source>
</evidence>
<evidence type="ECO:0000256" key="1">
    <source>
        <dbReference type="ARBA" id="ARBA00002154"/>
    </source>
</evidence>
<sequence length="167" mass="18320">MASINTYKRNKMLLDYTASRAPSWRRGFASMRFYHCALRDSPDRLPSASSPDHGDASPAHGAIHWVYAIVQSPIYSSARGGGGAEEPPPEAGKAASAMSALFNFNSFLTVVLLVICTCTYIKIQFPAILNDRTGFRGFFWKAARIGERLSPWVALGCFAMGISTIFF</sequence>
<evidence type="ECO:0000256" key="5">
    <source>
        <dbReference type="ARBA" id="ARBA00022729"/>
    </source>
</evidence>
<dbReference type="EMBL" id="SPHZ02000003">
    <property type="protein sequence ID" value="KAF0924781.1"/>
    <property type="molecule type" value="Genomic_DNA"/>
</dbReference>
<keyword evidence="11" id="KW-1185">Reference proteome</keyword>
<keyword evidence="5" id="KW-0732">Signal</keyword>
<evidence type="ECO:0000256" key="7">
    <source>
        <dbReference type="ARBA" id="ARBA00023034"/>
    </source>
</evidence>
<comment type="caution">
    <text evidence="10">The sequence shown here is derived from an EMBL/GenBank/DDBJ whole genome shotgun (WGS) entry which is preliminary data.</text>
</comment>
<dbReference type="InterPro" id="IPR051523">
    <property type="entry name" value="KISH_domain"/>
</dbReference>
<dbReference type="InterPro" id="IPR009653">
    <property type="entry name" value="Ksh1"/>
</dbReference>
<proteinExistence type="inferred from homology"/>
<evidence type="ECO:0000313" key="10">
    <source>
        <dbReference type="EMBL" id="KAF0924781.1"/>
    </source>
</evidence>
<evidence type="ECO:0000256" key="8">
    <source>
        <dbReference type="ARBA" id="ARBA00023136"/>
    </source>
</evidence>
<feature type="transmembrane region" description="Helical" evidence="9">
    <location>
        <begin position="149"/>
        <end position="166"/>
    </location>
</feature>
<gene>
    <name evidence="10" type="ORF">E2562_014889</name>
</gene>
<evidence type="ECO:0000313" key="11">
    <source>
        <dbReference type="Proteomes" id="UP000479710"/>
    </source>
</evidence>
<reference evidence="10 11" key="1">
    <citation type="submission" date="2019-11" db="EMBL/GenBank/DDBJ databases">
        <title>Whole genome sequence of Oryza granulata.</title>
        <authorList>
            <person name="Li W."/>
        </authorList>
    </citation>
    <scope>NUCLEOTIDE SEQUENCE [LARGE SCALE GENOMIC DNA]</scope>
    <source>
        <strain evidence="11">cv. Menghai</strain>
        <tissue evidence="10">Leaf</tissue>
    </source>
</reference>
<protein>
    <recommendedName>
        <fullName evidence="12">Protein kish</fullName>
    </recommendedName>
</protein>
<evidence type="ECO:0000256" key="4">
    <source>
        <dbReference type="ARBA" id="ARBA00022692"/>
    </source>
</evidence>
<dbReference type="Pfam" id="PF06842">
    <property type="entry name" value="DUF1242"/>
    <property type="match status" value="1"/>
</dbReference>
<keyword evidence="4 9" id="KW-0812">Transmembrane</keyword>
<feature type="transmembrane region" description="Helical" evidence="9">
    <location>
        <begin position="107"/>
        <end position="129"/>
    </location>
</feature>
<dbReference type="AlphaFoldDB" id="A0A6G1EJD1"/>
<keyword evidence="8 9" id="KW-0472">Membrane</keyword>
<keyword evidence="7" id="KW-0333">Golgi apparatus</keyword>